<evidence type="ECO:0000259" key="3">
    <source>
        <dbReference type="Pfam" id="PF07007"/>
    </source>
</evidence>
<proteinExistence type="predicted"/>
<feature type="domain" description="Lysozyme inhibitor LprI-like N-terminal" evidence="3">
    <location>
        <begin position="216"/>
        <end position="303"/>
    </location>
</feature>
<dbReference type="KEGG" id="cbv:U729_2408"/>
<organism evidence="4 5">
    <name type="scientific">Clostridium baratii str. Sullivan</name>
    <dbReference type="NCBI Taxonomy" id="1415775"/>
    <lineage>
        <taxon>Bacteria</taxon>
        <taxon>Bacillati</taxon>
        <taxon>Bacillota</taxon>
        <taxon>Clostridia</taxon>
        <taxon>Eubacteriales</taxon>
        <taxon>Clostridiaceae</taxon>
        <taxon>Clostridium</taxon>
    </lineage>
</organism>
<evidence type="ECO:0000256" key="2">
    <source>
        <dbReference type="SAM" id="Phobius"/>
    </source>
</evidence>
<keyword evidence="2" id="KW-0472">Membrane</keyword>
<evidence type="ECO:0000313" key="4">
    <source>
        <dbReference type="EMBL" id="AIY83159.1"/>
    </source>
</evidence>
<dbReference type="HOGENOM" id="CLU_730961_0_0_9"/>
<dbReference type="EMBL" id="CP006905">
    <property type="protein sequence ID" value="AIY83159.1"/>
    <property type="molecule type" value="Genomic_DNA"/>
</dbReference>
<evidence type="ECO:0000313" key="5">
    <source>
        <dbReference type="Proteomes" id="UP000030635"/>
    </source>
</evidence>
<accession>A0A0A7FU53</accession>
<gene>
    <name evidence="4" type="ORF">U729_2408</name>
</gene>
<keyword evidence="5" id="KW-1185">Reference proteome</keyword>
<dbReference type="Proteomes" id="UP000030635">
    <property type="component" value="Chromosome"/>
</dbReference>
<dbReference type="InterPro" id="IPR009739">
    <property type="entry name" value="LprI-like_N"/>
</dbReference>
<dbReference type="eggNOG" id="COG3755">
    <property type="taxonomic scope" value="Bacteria"/>
</dbReference>
<dbReference type="PANTHER" id="PTHR39176">
    <property type="entry name" value="PERIPLASMIC PROTEIN-RELATED"/>
    <property type="match status" value="1"/>
</dbReference>
<dbReference type="Pfam" id="PF07007">
    <property type="entry name" value="LprI"/>
    <property type="match status" value="1"/>
</dbReference>
<sequence>MKKKYIIITLIVIIIIVAACGIGFYVYRNSAINKQLEKADLLVNESEYDKALAQYELILDNDSDNKKAKEAKEMLEEYLEAKKLYDEGKLDEAKESIEKINKSYESYNNFKDNIEVLREKINEGLKTNKDIDSSISKARNLIENKKYEEAKRVLDKINSSDLKENQKQTINDLKGRVDSEIKNKAESKKESLATDRIRFLNELNDIQKDINDMPPGDTTAEMNEFADREYKLWDNALNEIYGYLKNNLPQDKFKALEQDEVRWIKEKEVKAKDAADKFKGGTAAPSVYLGTLADETKDRCYKLVNDYMN</sequence>
<protein>
    <recommendedName>
        <fullName evidence="3">Lysozyme inhibitor LprI-like N-terminal domain-containing protein</fullName>
    </recommendedName>
</protein>
<keyword evidence="2" id="KW-0812">Transmembrane</keyword>
<dbReference type="AlphaFoldDB" id="A0A0A7FU53"/>
<dbReference type="PROSITE" id="PS51257">
    <property type="entry name" value="PROKAR_LIPOPROTEIN"/>
    <property type="match status" value="1"/>
</dbReference>
<dbReference type="Gene3D" id="1.25.40.10">
    <property type="entry name" value="Tetratricopeptide repeat domain"/>
    <property type="match status" value="1"/>
</dbReference>
<evidence type="ECO:0000256" key="1">
    <source>
        <dbReference type="SAM" id="Coils"/>
    </source>
</evidence>
<dbReference type="STRING" id="1561.NPD11_621"/>
<name>A0A0A7FU53_9CLOT</name>
<dbReference type="InterPro" id="IPR011990">
    <property type="entry name" value="TPR-like_helical_dom_sf"/>
</dbReference>
<keyword evidence="1" id="KW-0175">Coiled coil</keyword>
<dbReference type="OrthoDB" id="2438161at2"/>
<feature type="transmembrane region" description="Helical" evidence="2">
    <location>
        <begin position="7"/>
        <end position="27"/>
    </location>
</feature>
<reference evidence="4 5" key="1">
    <citation type="journal article" date="2015" name="Infect. Genet. Evol.">
        <title>Genomic sequences of six botulinum neurotoxin-producing strains representing three clostridial species illustrate the mobility and diversity of botulinum neurotoxin genes.</title>
        <authorList>
            <person name="Smith T.J."/>
            <person name="Hill K.K."/>
            <person name="Xie G."/>
            <person name="Foley B.T."/>
            <person name="Williamson C.H."/>
            <person name="Foster J.T."/>
            <person name="Johnson S.L."/>
            <person name="Chertkov O."/>
            <person name="Teshima H."/>
            <person name="Gibbons H.S."/>
            <person name="Johnsky L.A."/>
            <person name="Karavis M.A."/>
            <person name="Smith L.A."/>
        </authorList>
    </citation>
    <scope>NUCLEOTIDE SEQUENCE [LARGE SCALE GENOMIC DNA]</scope>
    <source>
        <strain evidence="4">Sullivan</strain>
    </source>
</reference>
<feature type="coiled-coil region" evidence="1">
    <location>
        <begin position="163"/>
        <end position="190"/>
    </location>
</feature>
<dbReference type="RefSeq" id="WP_052139552.1">
    <property type="nucleotide sequence ID" value="NZ_CP006905.1"/>
</dbReference>
<dbReference type="PANTHER" id="PTHR39176:SF1">
    <property type="entry name" value="PERIPLASMIC PROTEIN"/>
    <property type="match status" value="1"/>
</dbReference>
<keyword evidence="2" id="KW-1133">Transmembrane helix</keyword>
<dbReference type="Gene3D" id="1.20.1270.180">
    <property type="match status" value="1"/>
</dbReference>